<keyword evidence="1" id="KW-1133">Transmembrane helix</keyword>
<evidence type="ECO:0000313" key="2">
    <source>
        <dbReference type="EMBL" id="UJG44401.1"/>
    </source>
</evidence>
<proteinExistence type="predicted"/>
<feature type="transmembrane region" description="Helical" evidence="1">
    <location>
        <begin position="15"/>
        <end position="36"/>
    </location>
</feature>
<accession>A0A9Y1BSE0</accession>
<reference evidence="2" key="1">
    <citation type="journal article" date="2022" name="Nat. Microbiol.">
        <title>Unique mobile elements and scalable gene flow at the prokaryote-eukaryote boundary revealed by circularized Asgard archaea genomes.</title>
        <authorList>
            <person name="Wu F."/>
            <person name="Speth D.R."/>
            <person name="Philosof A."/>
            <person name="Cremiere A."/>
            <person name="Narayanan A."/>
            <person name="Barco R.A."/>
            <person name="Connon S.A."/>
            <person name="Amend J.P."/>
            <person name="Antoshechkin I.A."/>
            <person name="Orphan V.J."/>
        </authorList>
    </citation>
    <scope>NUCLEOTIDE SEQUENCE</scope>
    <source>
        <strain evidence="2">PR6</strain>
    </source>
</reference>
<sequence>MINKKNENKKSRSKLVIFATVGGSPLPVFIGLKFFADSHYKKFEQIDVYFIESRESNQFTTNIIETLNKETVNSNLNFNRIVVDEKKIILNKFKAKVEQVLNSLNYYTEIFFLFTSGTKNMVIDTLISLLNYKEVCLTNLSAELDKIIIKKIRNHQGILSLEESVSLPENKKLSDIIDIDLHIFSKLHNIEIVQINNNIAEDLLGKKELTEKLLSGYITITKDKVLQQIENEIRKKENVKQFFNLNETNSELLSSFFEIISDLNLKKLVDNLIENNRKKEILNLVEYLRGVWLEDFCFNLFLSTYNMKARLYKNVVFKHKGRKAEIDVVISEGFNLTVVSVTTSRSIGLIKLKLFEVLHRANQIGGMHSMIFLVTLLEKWQVEQLKRDISQFELKKRIKIIGKEEIVVTYNEKQTSKK</sequence>
<dbReference type="Gene3D" id="3.40.1350.10">
    <property type="match status" value="1"/>
</dbReference>
<dbReference type="InterPro" id="IPR011335">
    <property type="entry name" value="Restrct_endonuc-II-like"/>
</dbReference>
<gene>
    <name evidence="2" type="ORF">K9W46_04275</name>
</gene>
<dbReference type="EMBL" id="CP084167">
    <property type="protein sequence ID" value="UJG44401.1"/>
    <property type="molecule type" value="Genomic_DNA"/>
</dbReference>
<dbReference type="InterPro" id="IPR011856">
    <property type="entry name" value="tRNA_endonuc-like_dom_sf"/>
</dbReference>
<dbReference type="Proteomes" id="UP001200513">
    <property type="component" value="Chromosome"/>
</dbReference>
<protein>
    <submittedName>
        <fullName evidence="2">Uncharacterized protein</fullName>
    </submittedName>
</protein>
<keyword evidence="1" id="KW-0812">Transmembrane</keyword>
<dbReference type="AlphaFoldDB" id="A0A9Y1BSE0"/>
<dbReference type="GO" id="GO:0003676">
    <property type="term" value="F:nucleic acid binding"/>
    <property type="evidence" value="ECO:0007669"/>
    <property type="project" value="InterPro"/>
</dbReference>
<dbReference type="SUPFAM" id="SSF52980">
    <property type="entry name" value="Restriction endonuclease-like"/>
    <property type="match status" value="1"/>
</dbReference>
<organism evidence="2">
    <name type="scientific">Candidatus Heimdallarchaeum endolithica</name>
    <dbReference type="NCBI Taxonomy" id="2876572"/>
    <lineage>
        <taxon>Archaea</taxon>
        <taxon>Promethearchaeati</taxon>
        <taxon>Candidatus Heimdallarchaeota</taxon>
        <taxon>Candidatus Heimdallarchaeia (ex Rinke et al. 2021) (nom. nud.)</taxon>
        <taxon>Candidatus Heimdallarchaeales</taxon>
        <taxon>Candidatus Heimdallarchaeaceae</taxon>
        <taxon>Candidatus Heimdallarchaeum</taxon>
    </lineage>
</organism>
<evidence type="ECO:0000256" key="1">
    <source>
        <dbReference type="SAM" id="Phobius"/>
    </source>
</evidence>
<keyword evidence="1" id="KW-0472">Membrane</keyword>
<name>A0A9Y1BSE0_9ARCH</name>